<sequence length="272" mass="31131">MNVLSSVDVEDLNCDVFNSSPSFFVLNAVVIEIPNKDSLVGTIISSKEDAFRLYNDNAFRLGFSIRKGNQKFKTGRNTKTNDNAGYLRELKDTEVCIAVGLRVLKKDAYNSLYSNNLDCRDKENEDDLYFDSKAISDKYILKRWTKDIDLRAVSVFVMQGKREMLRKFSDLISASKLNINARQYVEEGFRMMKDKIIAEVGIYYVDNSENESGSSNTKYLVGRRAIGEHSIRKKNIVEIKCNQARGKRKSALTHASMIKRWDMYYNKAGSIL</sequence>
<comment type="caution">
    <text evidence="1">The sequence shown here is derived from an EMBL/GenBank/DDBJ whole genome shotgun (WGS) entry which is preliminary data.</text>
</comment>
<dbReference type="EMBL" id="CM044708">
    <property type="protein sequence ID" value="KAI5648243.1"/>
    <property type="molecule type" value="Genomic_DNA"/>
</dbReference>
<organism evidence="1 2">
    <name type="scientific">Catharanthus roseus</name>
    <name type="common">Madagascar periwinkle</name>
    <name type="synonym">Vinca rosea</name>
    <dbReference type="NCBI Taxonomy" id="4058"/>
    <lineage>
        <taxon>Eukaryota</taxon>
        <taxon>Viridiplantae</taxon>
        <taxon>Streptophyta</taxon>
        <taxon>Embryophyta</taxon>
        <taxon>Tracheophyta</taxon>
        <taxon>Spermatophyta</taxon>
        <taxon>Magnoliopsida</taxon>
        <taxon>eudicotyledons</taxon>
        <taxon>Gunneridae</taxon>
        <taxon>Pentapetalae</taxon>
        <taxon>asterids</taxon>
        <taxon>lamiids</taxon>
        <taxon>Gentianales</taxon>
        <taxon>Apocynaceae</taxon>
        <taxon>Rauvolfioideae</taxon>
        <taxon>Vinceae</taxon>
        <taxon>Catharanthinae</taxon>
        <taxon>Catharanthus</taxon>
    </lineage>
</organism>
<reference evidence="2" key="1">
    <citation type="journal article" date="2023" name="Nat. Plants">
        <title>Single-cell RNA sequencing provides a high-resolution roadmap for understanding the multicellular compartmentation of specialized metabolism.</title>
        <authorList>
            <person name="Sun S."/>
            <person name="Shen X."/>
            <person name="Li Y."/>
            <person name="Li Y."/>
            <person name="Wang S."/>
            <person name="Li R."/>
            <person name="Zhang H."/>
            <person name="Shen G."/>
            <person name="Guo B."/>
            <person name="Wei J."/>
            <person name="Xu J."/>
            <person name="St-Pierre B."/>
            <person name="Chen S."/>
            <person name="Sun C."/>
        </authorList>
    </citation>
    <scope>NUCLEOTIDE SEQUENCE [LARGE SCALE GENOMIC DNA]</scope>
</reference>
<proteinExistence type="predicted"/>
<name>A0ACB9ZKY3_CATRO</name>
<keyword evidence="2" id="KW-1185">Reference proteome</keyword>
<evidence type="ECO:0000313" key="1">
    <source>
        <dbReference type="EMBL" id="KAI5648243.1"/>
    </source>
</evidence>
<accession>A0ACB9ZKY3</accession>
<gene>
    <name evidence="1" type="ORF">M9H77_34248</name>
</gene>
<dbReference type="Proteomes" id="UP001060085">
    <property type="component" value="Linkage Group LG08"/>
</dbReference>
<protein>
    <submittedName>
        <fullName evidence="1">Uncharacterized protein</fullName>
    </submittedName>
</protein>
<evidence type="ECO:0000313" key="2">
    <source>
        <dbReference type="Proteomes" id="UP001060085"/>
    </source>
</evidence>